<dbReference type="NCBIfam" id="TIGR00754">
    <property type="entry name" value="bfr"/>
    <property type="match status" value="1"/>
</dbReference>
<evidence type="ECO:0000256" key="1">
    <source>
        <dbReference type="ARBA" id="ARBA00022434"/>
    </source>
</evidence>
<dbReference type="PANTHER" id="PTHR30295:SF0">
    <property type="entry name" value="BACTERIOFERRITIN"/>
    <property type="match status" value="1"/>
</dbReference>
<dbReference type="GO" id="GO:0004322">
    <property type="term" value="F:ferroxidase activity"/>
    <property type="evidence" value="ECO:0007669"/>
    <property type="project" value="TreeGrafter"/>
</dbReference>
<keyword evidence="3" id="KW-0479">Metal-binding</keyword>
<feature type="domain" description="Ferritin-like diiron" evidence="5">
    <location>
        <begin position="1"/>
        <end position="145"/>
    </location>
</feature>
<keyword evidence="4" id="KW-0408">Iron</keyword>
<accession>A0A381NVB5</accession>
<gene>
    <name evidence="6" type="ORF">METZ01_LOCUS11409</name>
</gene>
<dbReference type="CDD" id="cd00907">
    <property type="entry name" value="Bacterioferritin"/>
    <property type="match status" value="1"/>
</dbReference>
<dbReference type="PANTHER" id="PTHR30295">
    <property type="entry name" value="BACTERIOFERRITIN"/>
    <property type="match status" value="1"/>
</dbReference>
<dbReference type="GO" id="GO:0008199">
    <property type="term" value="F:ferric iron binding"/>
    <property type="evidence" value="ECO:0007669"/>
    <property type="project" value="InterPro"/>
</dbReference>
<evidence type="ECO:0000313" key="6">
    <source>
        <dbReference type="EMBL" id="SUZ58555.1"/>
    </source>
</evidence>
<evidence type="ECO:0000256" key="3">
    <source>
        <dbReference type="ARBA" id="ARBA00022723"/>
    </source>
</evidence>
<dbReference type="InterPro" id="IPR002024">
    <property type="entry name" value="Bacterioferritin"/>
</dbReference>
<reference evidence="6" key="1">
    <citation type="submission" date="2018-05" db="EMBL/GenBank/DDBJ databases">
        <authorList>
            <person name="Lanie J.A."/>
            <person name="Ng W.-L."/>
            <person name="Kazmierczak K.M."/>
            <person name="Andrzejewski T.M."/>
            <person name="Davidsen T.M."/>
            <person name="Wayne K.J."/>
            <person name="Tettelin H."/>
            <person name="Glass J.I."/>
            <person name="Rusch D."/>
            <person name="Podicherti R."/>
            <person name="Tsui H.-C.T."/>
            <person name="Winkler M.E."/>
        </authorList>
    </citation>
    <scope>NUCLEOTIDE SEQUENCE</scope>
</reference>
<dbReference type="Gene3D" id="1.20.1260.10">
    <property type="match status" value="1"/>
</dbReference>
<dbReference type="PROSITE" id="PS50905">
    <property type="entry name" value="FERRITIN_LIKE"/>
    <property type="match status" value="1"/>
</dbReference>
<dbReference type="InterPro" id="IPR008331">
    <property type="entry name" value="Ferritin_DPS_dom"/>
</dbReference>
<dbReference type="PRINTS" id="PR00601">
    <property type="entry name" value="BACFERRITIN"/>
</dbReference>
<organism evidence="6">
    <name type="scientific">marine metagenome</name>
    <dbReference type="NCBI Taxonomy" id="408172"/>
    <lineage>
        <taxon>unclassified sequences</taxon>
        <taxon>metagenomes</taxon>
        <taxon>ecological metagenomes</taxon>
    </lineage>
</organism>
<dbReference type="InterPro" id="IPR009078">
    <property type="entry name" value="Ferritin-like_SF"/>
</dbReference>
<dbReference type="AlphaFoldDB" id="A0A381NVB5"/>
<dbReference type="EMBL" id="UINC01000627">
    <property type="protein sequence ID" value="SUZ58555.1"/>
    <property type="molecule type" value="Genomic_DNA"/>
</dbReference>
<sequence length="159" mass="18659">MKGDKAVINALNDVLMAELTAINIYYIHYKMQEDWGYEKIASHSREESMGEMKHADQMIERILFLDGTPDMQKYDTVLVGNTVEAQLKNQYKIELAHVARLRKHIRTCFDKSDFTSKEVLDKILEETEDSVDWLETQFNRIKDIGIKNYMMENMSKDNN</sequence>
<dbReference type="SUPFAM" id="SSF47240">
    <property type="entry name" value="Ferritin-like"/>
    <property type="match status" value="1"/>
</dbReference>
<dbReference type="Pfam" id="PF00210">
    <property type="entry name" value="Ferritin"/>
    <property type="match status" value="1"/>
</dbReference>
<dbReference type="PIRSF" id="PIRSF002560">
    <property type="entry name" value="Bacterioferritin"/>
    <property type="match status" value="1"/>
</dbReference>
<evidence type="ECO:0000259" key="5">
    <source>
        <dbReference type="PROSITE" id="PS50905"/>
    </source>
</evidence>
<name>A0A381NVB5_9ZZZZ</name>
<proteinExistence type="predicted"/>
<dbReference type="InterPro" id="IPR009040">
    <property type="entry name" value="Ferritin-like_diiron"/>
</dbReference>
<protein>
    <recommendedName>
        <fullName evidence="5">Ferritin-like diiron domain-containing protein</fullName>
    </recommendedName>
</protein>
<dbReference type="GO" id="GO:0005829">
    <property type="term" value="C:cytosol"/>
    <property type="evidence" value="ECO:0007669"/>
    <property type="project" value="TreeGrafter"/>
</dbReference>
<dbReference type="GO" id="GO:0006826">
    <property type="term" value="P:iron ion transport"/>
    <property type="evidence" value="ECO:0007669"/>
    <property type="project" value="InterPro"/>
</dbReference>
<dbReference type="GO" id="GO:0006879">
    <property type="term" value="P:intracellular iron ion homeostasis"/>
    <property type="evidence" value="ECO:0007669"/>
    <property type="project" value="UniProtKB-KW"/>
</dbReference>
<dbReference type="GO" id="GO:0020037">
    <property type="term" value="F:heme binding"/>
    <property type="evidence" value="ECO:0007669"/>
    <property type="project" value="TreeGrafter"/>
</dbReference>
<keyword evidence="1" id="KW-0409">Iron storage</keyword>
<dbReference type="InterPro" id="IPR012347">
    <property type="entry name" value="Ferritin-like"/>
</dbReference>
<evidence type="ECO:0000256" key="2">
    <source>
        <dbReference type="ARBA" id="ARBA00022617"/>
    </source>
</evidence>
<evidence type="ECO:0000256" key="4">
    <source>
        <dbReference type="ARBA" id="ARBA00023004"/>
    </source>
</evidence>
<keyword evidence="2" id="KW-0349">Heme</keyword>
<dbReference type="PROSITE" id="PS00549">
    <property type="entry name" value="BACTERIOFERRITIN"/>
    <property type="match status" value="1"/>
</dbReference>